<dbReference type="Proteomes" id="UP001152797">
    <property type="component" value="Unassembled WGS sequence"/>
</dbReference>
<keyword evidence="1" id="KW-0175">Coiled coil</keyword>
<name>A0A9P1GNW5_9DINO</name>
<protein>
    <submittedName>
        <fullName evidence="2">Uncharacterized protein</fullName>
    </submittedName>
</protein>
<evidence type="ECO:0000313" key="3">
    <source>
        <dbReference type="EMBL" id="CAL4805639.1"/>
    </source>
</evidence>
<comment type="caution">
    <text evidence="2">The sequence shown here is derived from an EMBL/GenBank/DDBJ whole genome shotgun (WGS) entry which is preliminary data.</text>
</comment>
<keyword evidence="4" id="KW-1185">Reference proteome</keyword>
<accession>A0A9P1GNW5</accession>
<evidence type="ECO:0000313" key="4">
    <source>
        <dbReference type="Proteomes" id="UP001152797"/>
    </source>
</evidence>
<dbReference type="AlphaFoldDB" id="A0A9P1GNW5"/>
<dbReference type="EMBL" id="CAMXCT030006689">
    <property type="protein sequence ID" value="CAL4805639.1"/>
    <property type="molecule type" value="Genomic_DNA"/>
</dbReference>
<dbReference type="EMBL" id="CAMXCT020006689">
    <property type="protein sequence ID" value="CAL1171702.1"/>
    <property type="molecule type" value="Genomic_DNA"/>
</dbReference>
<reference evidence="2" key="1">
    <citation type="submission" date="2022-10" db="EMBL/GenBank/DDBJ databases">
        <authorList>
            <person name="Chen Y."/>
            <person name="Dougan E. K."/>
            <person name="Chan C."/>
            <person name="Rhodes N."/>
            <person name="Thang M."/>
        </authorList>
    </citation>
    <scope>NUCLEOTIDE SEQUENCE</scope>
</reference>
<reference evidence="3 4" key="2">
    <citation type="submission" date="2024-05" db="EMBL/GenBank/DDBJ databases">
        <authorList>
            <person name="Chen Y."/>
            <person name="Shah S."/>
            <person name="Dougan E. K."/>
            <person name="Thang M."/>
            <person name="Chan C."/>
        </authorList>
    </citation>
    <scope>NUCLEOTIDE SEQUENCE [LARGE SCALE GENOMIC DNA]</scope>
</reference>
<organism evidence="2">
    <name type="scientific">Cladocopium goreaui</name>
    <dbReference type="NCBI Taxonomy" id="2562237"/>
    <lineage>
        <taxon>Eukaryota</taxon>
        <taxon>Sar</taxon>
        <taxon>Alveolata</taxon>
        <taxon>Dinophyceae</taxon>
        <taxon>Suessiales</taxon>
        <taxon>Symbiodiniaceae</taxon>
        <taxon>Cladocopium</taxon>
    </lineage>
</organism>
<evidence type="ECO:0000256" key="1">
    <source>
        <dbReference type="SAM" id="Coils"/>
    </source>
</evidence>
<evidence type="ECO:0000313" key="2">
    <source>
        <dbReference type="EMBL" id="CAI4018327.1"/>
    </source>
</evidence>
<proteinExistence type="predicted"/>
<feature type="coiled-coil region" evidence="1">
    <location>
        <begin position="5"/>
        <end position="32"/>
    </location>
</feature>
<dbReference type="EMBL" id="CAMXCT010006689">
    <property type="protein sequence ID" value="CAI4018327.1"/>
    <property type="molecule type" value="Genomic_DNA"/>
</dbReference>
<sequence>MLWARKQAKKAAERAQASEDRLMAEIQKLKKTLKPSSEPVTPAKLPATRACEQLTPKAQSHLKTLLSFMSDGEVTPLVDVGKVHTWLDIEDQLNGKTLPVLKQFLSTRIPEPEIPSRKDPKSAAAGKGCLALLKVPDAMAGLDAGSGFGFPAVLVRVSFAHAMGMRQHVAPSGMQFLALVECLVHFGCHRAGFHCFDGCFYWRPSRVPTELSERECGLTSGAQVWPAVFPCG</sequence>
<gene>
    <name evidence="2" type="ORF">C1SCF055_LOCUS42903</name>
</gene>